<comment type="caution">
    <text evidence="2">The sequence shown here is derived from an EMBL/GenBank/DDBJ whole genome shotgun (WGS) entry which is preliminary data.</text>
</comment>
<evidence type="ECO:0000313" key="3">
    <source>
        <dbReference type="Proteomes" id="UP001551584"/>
    </source>
</evidence>
<reference evidence="2 3" key="1">
    <citation type="submission" date="2024-06" db="EMBL/GenBank/DDBJ databases">
        <title>The Natural Products Discovery Center: Release of the First 8490 Sequenced Strains for Exploring Actinobacteria Biosynthetic Diversity.</title>
        <authorList>
            <person name="Kalkreuter E."/>
            <person name="Kautsar S.A."/>
            <person name="Yang D."/>
            <person name="Bader C.D."/>
            <person name="Teijaro C.N."/>
            <person name="Fluegel L."/>
            <person name="Davis C.M."/>
            <person name="Simpson J.R."/>
            <person name="Lauterbach L."/>
            <person name="Steele A.D."/>
            <person name="Gui C."/>
            <person name="Meng S."/>
            <person name="Li G."/>
            <person name="Viehrig K."/>
            <person name="Ye F."/>
            <person name="Su P."/>
            <person name="Kiefer A.F."/>
            <person name="Nichols A."/>
            <person name="Cepeda A.J."/>
            <person name="Yan W."/>
            <person name="Fan B."/>
            <person name="Jiang Y."/>
            <person name="Adhikari A."/>
            <person name="Zheng C.-J."/>
            <person name="Schuster L."/>
            <person name="Cowan T.M."/>
            <person name="Smanski M.J."/>
            <person name="Chevrette M.G."/>
            <person name="De Carvalho L.P.S."/>
            <person name="Shen B."/>
        </authorList>
    </citation>
    <scope>NUCLEOTIDE SEQUENCE [LARGE SCALE GENOMIC DNA]</scope>
    <source>
        <strain evidence="2 3">NPDC048117</strain>
    </source>
</reference>
<proteinExistence type="predicted"/>
<evidence type="ECO:0000256" key="1">
    <source>
        <dbReference type="SAM" id="MobiDB-lite"/>
    </source>
</evidence>
<dbReference type="EMBL" id="JBEZNA010000026">
    <property type="protein sequence ID" value="MEU9578306.1"/>
    <property type="molecule type" value="Genomic_DNA"/>
</dbReference>
<gene>
    <name evidence="2" type="ORF">AB0D95_13740</name>
</gene>
<accession>A0ABV3EQB8</accession>
<protein>
    <submittedName>
        <fullName evidence="2">Uncharacterized protein</fullName>
    </submittedName>
</protein>
<dbReference type="RefSeq" id="WP_359272220.1">
    <property type="nucleotide sequence ID" value="NZ_JBEZNA010000026.1"/>
</dbReference>
<feature type="region of interest" description="Disordered" evidence="1">
    <location>
        <begin position="1"/>
        <end position="25"/>
    </location>
</feature>
<organism evidence="2 3">
    <name type="scientific">Streptomyces chilikensis</name>
    <dbReference type="NCBI Taxonomy" id="1194079"/>
    <lineage>
        <taxon>Bacteria</taxon>
        <taxon>Bacillati</taxon>
        <taxon>Actinomycetota</taxon>
        <taxon>Actinomycetes</taxon>
        <taxon>Kitasatosporales</taxon>
        <taxon>Streptomycetaceae</taxon>
        <taxon>Streptomyces</taxon>
    </lineage>
</organism>
<feature type="compositionally biased region" description="Low complexity" evidence="1">
    <location>
        <begin position="8"/>
        <end position="19"/>
    </location>
</feature>
<dbReference type="Pfam" id="PF19698">
    <property type="entry name" value="DUF6197"/>
    <property type="match status" value="1"/>
</dbReference>
<keyword evidence="3" id="KW-1185">Reference proteome</keyword>
<name>A0ABV3EQB8_9ACTN</name>
<dbReference type="Proteomes" id="UP001551584">
    <property type="component" value="Unassembled WGS sequence"/>
</dbReference>
<evidence type="ECO:0000313" key="2">
    <source>
        <dbReference type="EMBL" id="MEU9578306.1"/>
    </source>
</evidence>
<sequence>MNASPSPRTAVGRTPGATTPAPPASLGLEARLAAVEAEMTLRLETASLAFSIDSHIDADPVDWADVVRVPDALPDPQPAPPPTPYTTPVATVLHLAHTRLETGGWCAGQRRDEDGSLCLYGAIHAVAPGPGIEHRALDVLLDAIRRRFPGTASVPEFNDSFSHPRTPLRVLREAADLADARGL</sequence>
<dbReference type="InterPro" id="IPR045677">
    <property type="entry name" value="DUF6197"/>
</dbReference>